<feature type="region of interest" description="Disordered" evidence="1">
    <location>
        <begin position="21"/>
        <end position="54"/>
    </location>
</feature>
<evidence type="ECO:0000313" key="3">
    <source>
        <dbReference type="EMBL" id="QHA02526.1"/>
    </source>
</evidence>
<dbReference type="Proteomes" id="UP000436138">
    <property type="component" value="Chromosome"/>
</dbReference>
<organism evidence="3 4">
    <name type="scientific">Streptomyces broussonetiae</name>
    <dbReference type="NCBI Taxonomy" id="2686304"/>
    <lineage>
        <taxon>Bacteria</taxon>
        <taxon>Bacillati</taxon>
        <taxon>Actinomycetota</taxon>
        <taxon>Actinomycetes</taxon>
        <taxon>Kitasatosporales</taxon>
        <taxon>Streptomycetaceae</taxon>
        <taxon>Streptomyces</taxon>
    </lineage>
</organism>
<gene>
    <name evidence="3" type="ORF">GQF42_03765</name>
</gene>
<accession>A0A6I6N2S6</accession>
<sequence length="82" mass="7855">MTRSTMVLGLATVALLACGPAHAAPTPAGGTGAPPATHMEHGGDTPSEDPGAGLIDEVNDLECTVGLAASCPADGAEDDGTA</sequence>
<protein>
    <recommendedName>
        <fullName evidence="5">Secreted protein</fullName>
    </recommendedName>
</protein>
<feature type="compositionally biased region" description="Low complexity" evidence="1">
    <location>
        <begin position="21"/>
        <end position="37"/>
    </location>
</feature>
<feature type="signal peptide" evidence="2">
    <location>
        <begin position="1"/>
        <end position="23"/>
    </location>
</feature>
<dbReference type="AlphaFoldDB" id="A0A6I6N2S6"/>
<feature type="chain" id="PRO_5026310919" description="Secreted protein" evidence="2">
    <location>
        <begin position="24"/>
        <end position="82"/>
    </location>
</feature>
<evidence type="ECO:0000313" key="4">
    <source>
        <dbReference type="Proteomes" id="UP000436138"/>
    </source>
</evidence>
<dbReference type="PROSITE" id="PS51257">
    <property type="entry name" value="PROKAR_LIPOPROTEIN"/>
    <property type="match status" value="1"/>
</dbReference>
<evidence type="ECO:0000256" key="2">
    <source>
        <dbReference type="SAM" id="SignalP"/>
    </source>
</evidence>
<dbReference type="RefSeq" id="WP_158917614.1">
    <property type="nucleotide sequence ID" value="NZ_CP047020.1"/>
</dbReference>
<dbReference type="KEGG" id="sbro:GQF42_03765"/>
<keyword evidence="2" id="KW-0732">Signal</keyword>
<proteinExistence type="predicted"/>
<name>A0A6I6N2S6_9ACTN</name>
<evidence type="ECO:0000256" key="1">
    <source>
        <dbReference type="SAM" id="MobiDB-lite"/>
    </source>
</evidence>
<evidence type="ECO:0008006" key="5">
    <source>
        <dbReference type="Google" id="ProtNLM"/>
    </source>
</evidence>
<dbReference type="EMBL" id="CP047020">
    <property type="protein sequence ID" value="QHA02526.1"/>
    <property type="molecule type" value="Genomic_DNA"/>
</dbReference>
<keyword evidence="4" id="KW-1185">Reference proteome</keyword>
<reference evidence="3 4" key="1">
    <citation type="submission" date="2019-12" db="EMBL/GenBank/DDBJ databases">
        <title>Streptomyces sp. strain T44 isolated from rhizosphere soil of Broussonetia papyrifera.</title>
        <authorList>
            <person name="Mo P."/>
        </authorList>
    </citation>
    <scope>NUCLEOTIDE SEQUENCE [LARGE SCALE GENOMIC DNA]</scope>
    <source>
        <strain evidence="3 4">T44</strain>
    </source>
</reference>